<comment type="subcellular location">
    <subcellularLocation>
        <location evidence="1 7">Cell membrane</location>
        <topology evidence="1 7">Multi-pass membrane protein</topology>
    </subcellularLocation>
</comment>
<accession>A0A508X0E4</accession>
<evidence type="ECO:0000313" key="11">
    <source>
        <dbReference type="Proteomes" id="UP001190825"/>
    </source>
</evidence>
<proteinExistence type="inferred from homology"/>
<dbReference type="CDD" id="cd06261">
    <property type="entry name" value="TM_PBP2"/>
    <property type="match status" value="1"/>
</dbReference>
<feature type="transmembrane region" description="Helical" evidence="7">
    <location>
        <begin position="271"/>
        <end position="301"/>
    </location>
</feature>
<keyword evidence="4 7" id="KW-0812">Transmembrane</keyword>
<evidence type="ECO:0000256" key="5">
    <source>
        <dbReference type="ARBA" id="ARBA00022989"/>
    </source>
</evidence>
<evidence type="ECO:0000313" key="10">
    <source>
        <dbReference type="EMBL" id="VTZ61433.1"/>
    </source>
</evidence>
<keyword evidence="5 7" id="KW-1133">Transmembrane helix</keyword>
<feature type="transmembrane region" description="Helical" evidence="7">
    <location>
        <begin position="24"/>
        <end position="54"/>
    </location>
</feature>
<comment type="similarity">
    <text evidence="7">Belongs to the binding-protein-dependent transport system permease family.</text>
</comment>
<name>A0A508X0E4_9HYPH</name>
<evidence type="ECO:0000256" key="7">
    <source>
        <dbReference type="RuleBase" id="RU363032"/>
    </source>
</evidence>
<keyword evidence="6 7" id="KW-0472">Membrane</keyword>
<dbReference type="SUPFAM" id="SSF161098">
    <property type="entry name" value="MetI-like"/>
    <property type="match status" value="1"/>
</dbReference>
<sequence>MSTSVRPKTKFRHSRLSARNREWIAGYLFVLPDALGLLVFLGLPMLLSLVLGLYDVDGFGAYRFVGMANYTKMMRDPLFWQSAKVTALYALMLVPLLYVCGLSLALLVQKTNRFNGVIRSMFFAPHMVSLIVVALVWQFLVVDKIGVLSRLTPALGLGGISFLGDPDYALFTVVAVSVWFLMGYYMLIFLGGLQDIPAMYYEAATMDGAGPIAKFWYITLPLLKPTSFFVIMISMVAAVAGSQAFDIIWVMTGGGPANSTSVLIVYIYQQAFSFGAFGYAAAMASILVISLMAMTGLMFLLTRGGRFSYE</sequence>
<dbReference type="Proteomes" id="UP000507954">
    <property type="component" value="Unassembled WGS sequence"/>
</dbReference>
<keyword evidence="11" id="KW-1185">Reference proteome</keyword>
<evidence type="ECO:0000256" key="6">
    <source>
        <dbReference type="ARBA" id="ARBA00023136"/>
    </source>
</evidence>
<evidence type="ECO:0000256" key="4">
    <source>
        <dbReference type="ARBA" id="ARBA00022692"/>
    </source>
</evidence>
<organism evidence="10">
    <name type="scientific">Sinorhizobium medicae</name>
    <dbReference type="NCBI Taxonomy" id="110321"/>
    <lineage>
        <taxon>Bacteria</taxon>
        <taxon>Pseudomonadati</taxon>
        <taxon>Pseudomonadota</taxon>
        <taxon>Alphaproteobacteria</taxon>
        <taxon>Hyphomicrobiales</taxon>
        <taxon>Rhizobiaceae</taxon>
        <taxon>Sinorhizobium/Ensifer group</taxon>
        <taxon>Sinorhizobium</taxon>
    </lineage>
</organism>
<dbReference type="GO" id="GO:0055085">
    <property type="term" value="P:transmembrane transport"/>
    <property type="evidence" value="ECO:0007669"/>
    <property type="project" value="InterPro"/>
</dbReference>
<dbReference type="Proteomes" id="UP001190825">
    <property type="component" value="Unassembled WGS sequence"/>
</dbReference>
<keyword evidence="2 7" id="KW-0813">Transport</keyword>
<dbReference type="EMBL" id="NBUC01000110">
    <property type="protein sequence ID" value="PLT99753.1"/>
    <property type="molecule type" value="Genomic_DNA"/>
</dbReference>
<dbReference type="GeneID" id="61611446"/>
<dbReference type="InterPro" id="IPR035906">
    <property type="entry name" value="MetI-like_sf"/>
</dbReference>
<dbReference type="PROSITE" id="PS50928">
    <property type="entry name" value="ABC_TM1"/>
    <property type="match status" value="1"/>
</dbReference>
<evidence type="ECO:0000256" key="2">
    <source>
        <dbReference type="ARBA" id="ARBA00022448"/>
    </source>
</evidence>
<dbReference type="PANTHER" id="PTHR30193:SF37">
    <property type="entry name" value="INNER MEMBRANE ABC TRANSPORTER PERMEASE PROTEIN YCJO"/>
    <property type="match status" value="1"/>
</dbReference>
<dbReference type="InterPro" id="IPR051393">
    <property type="entry name" value="ABC_transporter_permease"/>
</dbReference>
<evidence type="ECO:0000313" key="9">
    <source>
        <dbReference type="EMBL" id="PLT99753.1"/>
    </source>
</evidence>
<protein>
    <submittedName>
        <fullName evidence="10">Binding-protein-dependent transport systems inner membrane component</fullName>
    </submittedName>
    <submittedName>
        <fullName evidence="9">Sugar ABC transporter permease</fullName>
    </submittedName>
</protein>
<evidence type="ECO:0000256" key="1">
    <source>
        <dbReference type="ARBA" id="ARBA00004651"/>
    </source>
</evidence>
<dbReference type="RefSeq" id="WP_012066537.1">
    <property type="nucleotide sequence ID" value="NZ_ATYC01000022.1"/>
</dbReference>
<dbReference type="EMBL" id="CABFNB010000092">
    <property type="protein sequence ID" value="VTZ61433.1"/>
    <property type="molecule type" value="Genomic_DNA"/>
</dbReference>
<dbReference type="Pfam" id="PF00528">
    <property type="entry name" value="BPD_transp_1"/>
    <property type="match status" value="1"/>
</dbReference>
<dbReference type="AlphaFoldDB" id="A0A508X0E4"/>
<feature type="transmembrane region" description="Helical" evidence="7">
    <location>
        <begin position="120"/>
        <end position="140"/>
    </location>
</feature>
<feature type="domain" description="ABC transmembrane type-1" evidence="8">
    <location>
        <begin position="83"/>
        <end position="298"/>
    </location>
</feature>
<reference evidence="10" key="3">
    <citation type="submission" date="2019-06" db="EMBL/GenBank/DDBJ databases">
        <authorList>
            <person name="Le Quere A."/>
            <person name="Colella S."/>
        </authorList>
    </citation>
    <scope>NUCLEOTIDE SEQUENCE</scope>
    <source>
        <strain evidence="10">EmedicaeMD41</strain>
    </source>
</reference>
<dbReference type="OMA" id="IYQGGAR"/>
<reference evidence="9 11" key="2">
    <citation type="journal article" date="2018" name="FEMS Microbiol. Ecol.">
        <title>Co-invading symbiotic mutualists of Medicago polymorpha retain high ancestral diversity and contain diverse accessory genomes.</title>
        <authorList>
            <person name="Porter S.S."/>
            <person name="Faber-Hammond J.J."/>
            <person name="Friesen M.L."/>
        </authorList>
    </citation>
    <scope>NUCLEOTIDE SEQUENCE [LARGE SCALE GENOMIC DNA]</scope>
    <source>
        <strain evidence="9 11">Str16</strain>
    </source>
</reference>
<evidence type="ECO:0000259" key="8">
    <source>
        <dbReference type="PROSITE" id="PS50928"/>
    </source>
</evidence>
<dbReference type="InterPro" id="IPR000515">
    <property type="entry name" value="MetI-like"/>
</dbReference>
<dbReference type="Gene3D" id="1.10.3720.10">
    <property type="entry name" value="MetI-like"/>
    <property type="match status" value="1"/>
</dbReference>
<reference evidence="9" key="1">
    <citation type="submission" date="2017-04" db="EMBL/GenBank/DDBJ databases">
        <authorList>
            <person name="Porter S."/>
            <person name="Friesen M.L."/>
            <person name="Faber-Hammond J."/>
        </authorList>
    </citation>
    <scope>NUCLEOTIDE SEQUENCE</scope>
    <source>
        <strain evidence="9">Str16</strain>
    </source>
</reference>
<keyword evidence="3" id="KW-1003">Cell membrane</keyword>
<dbReference type="PANTHER" id="PTHR30193">
    <property type="entry name" value="ABC TRANSPORTER PERMEASE PROTEIN"/>
    <property type="match status" value="1"/>
</dbReference>
<dbReference type="GO" id="GO:0005886">
    <property type="term" value="C:plasma membrane"/>
    <property type="evidence" value="ECO:0007669"/>
    <property type="project" value="UniProtKB-SubCell"/>
</dbReference>
<feature type="transmembrane region" description="Helical" evidence="7">
    <location>
        <begin position="87"/>
        <end position="108"/>
    </location>
</feature>
<evidence type="ECO:0000256" key="3">
    <source>
        <dbReference type="ARBA" id="ARBA00022475"/>
    </source>
</evidence>
<feature type="transmembrane region" description="Helical" evidence="7">
    <location>
        <begin position="168"/>
        <end position="190"/>
    </location>
</feature>
<gene>
    <name evidence="9" type="ORF">BMJ33_22930</name>
    <name evidence="10" type="ORF">EMEDMD4_270209</name>
</gene>